<keyword evidence="1" id="KW-1133">Transmembrane helix</keyword>
<dbReference type="PROSITE" id="PS51257">
    <property type="entry name" value="PROKAR_LIPOPROTEIN"/>
    <property type="match status" value="1"/>
</dbReference>
<evidence type="ECO:0000313" key="4">
    <source>
        <dbReference type="Proteomes" id="UP000198870"/>
    </source>
</evidence>
<name>A0A1G5ILU1_9BACT</name>
<keyword evidence="2" id="KW-0732">Signal</keyword>
<evidence type="ECO:0000256" key="1">
    <source>
        <dbReference type="SAM" id="Phobius"/>
    </source>
</evidence>
<keyword evidence="4" id="KW-1185">Reference proteome</keyword>
<sequence>METLRTTTAAAFLLGISLAACLGSAPIATAAVYLGASCATFLAYALDKSAAKHGKWRTQEKTLHLLALAGGWPGAIIAQQSLRHKTRKKTFRALFWLTVTLNCCGLFLYLKPETIQQTALCLERYLKS</sequence>
<dbReference type="STRING" id="419481.SAMN05216233_120101"/>
<evidence type="ECO:0000313" key="3">
    <source>
        <dbReference type="EMBL" id="SCY76711.1"/>
    </source>
</evidence>
<feature type="transmembrane region" description="Helical" evidence="1">
    <location>
        <begin position="93"/>
        <end position="110"/>
    </location>
</feature>
<protein>
    <submittedName>
        <fullName evidence="3">Uncharacterized membrane protein YsdA, DUF1294 family</fullName>
    </submittedName>
</protein>
<dbReference type="EMBL" id="FMUX01000020">
    <property type="protein sequence ID" value="SCY76711.1"/>
    <property type="molecule type" value="Genomic_DNA"/>
</dbReference>
<feature type="chain" id="PRO_5042928011" evidence="2">
    <location>
        <begin position="31"/>
        <end position="128"/>
    </location>
</feature>
<dbReference type="InterPro" id="IPR010718">
    <property type="entry name" value="DUF1294"/>
</dbReference>
<evidence type="ECO:0000256" key="2">
    <source>
        <dbReference type="SAM" id="SignalP"/>
    </source>
</evidence>
<dbReference type="AlphaFoldDB" id="A0A1G5ILU1"/>
<proteinExistence type="predicted"/>
<gene>
    <name evidence="3" type="ORF">SAMN05216233_120101</name>
</gene>
<reference evidence="3 4" key="1">
    <citation type="submission" date="2016-10" db="EMBL/GenBank/DDBJ databases">
        <authorList>
            <person name="de Groot N.N."/>
        </authorList>
    </citation>
    <scope>NUCLEOTIDE SEQUENCE [LARGE SCALE GENOMIC DNA]</scope>
    <source>
        <strain evidence="3 4">AA1</strain>
    </source>
</reference>
<dbReference type="Proteomes" id="UP000198870">
    <property type="component" value="Unassembled WGS sequence"/>
</dbReference>
<keyword evidence="1" id="KW-0472">Membrane</keyword>
<organism evidence="3 4">
    <name type="scientific">Desulfoluna spongiiphila</name>
    <dbReference type="NCBI Taxonomy" id="419481"/>
    <lineage>
        <taxon>Bacteria</taxon>
        <taxon>Pseudomonadati</taxon>
        <taxon>Thermodesulfobacteriota</taxon>
        <taxon>Desulfobacteria</taxon>
        <taxon>Desulfobacterales</taxon>
        <taxon>Desulfolunaceae</taxon>
        <taxon>Desulfoluna</taxon>
    </lineage>
</organism>
<keyword evidence="1" id="KW-0812">Transmembrane</keyword>
<dbReference type="OrthoDB" id="72963at2"/>
<dbReference type="RefSeq" id="WP_092213993.1">
    <property type="nucleotide sequence ID" value="NZ_FMUX01000020.1"/>
</dbReference>
<accession>A0A1G5ILU1</accession>
<feature type="signal peptide" evidence="2">
    <location>
        <begin position="1"/>
        <end position="30"/>
    </location>
</feature>
<dbReference type="Pfam" id="PF06961">
    <property type="entry name" value="DUF1294"/>
    <property type="match status" value="1"/>
</dbReference>